<evidence type="ECO:0000313" key="2">
    <source>
        <dbReference type="EMBL" id="KAF0312016.1"/>
    </source>
</evidence>
<dbReference type="PANTHER" id="PTHR48190:SF2">
    <property type="entry name" value="PROGRAMMED CELL DEATH PROTEIN 7"/>
    <property type="match status" value="1"/>
</dbReference>
<accession>A0A6A4WWV9</accession>
<keyword evidence="1" id="KW-0175">Coiled coil</keyword>
<organism evidence="2 3">
    <name type="scientific">Amphibalanus amphitrite</name>
    <name type="common">Striped barnacle</name>
    <name type="synonym">Balanus amphitrite</name>
    <dbReference type="NCBI Taxonomy" id="1232801"/>
    <lineage>
        <taxon>Eukaryota</taxon>
        <taxon>Metazoa</taxon>
        <taxon>Ecdysozoa</taxon>
        <taxon>Arthropoda</taxon>
        <taxon>Crustacea</taxon>
        <taxon>Multicrustacea</taxon>
        <taxon>Cirripedia</taxon>
        <taxon>Thoracica</taxon>
        <taxon>Thoracicalcarea</taxon>
        <taxon>Balanomorpha</taxon>
        <taxon>Balanoidea</taxon>
        <taxon>Balanidae</taxon>
        <taxon>Amphibalaninae</taxon>
        <taxon>Amphibalanus</taxon>
    </lineage>
</organism>
<dbReference type="PANTHER" id="PTHR48190">
    <property type="entry name" value="PROGRAMMED CELL DEATH PROTEIN 7"/>
    <property type="match status" value="1"/>
</dbReference>
<dbReference type="AlphaFoldDB" id="A0A6A4WWV9"/>
<comment type="caution">
    <text evidence="2">The sequence shown here is derived from an EMBL/GenBank/DDBJ whole genome shotgun (WGS) entry which is preliminary data.</text>
</comment>
<dbReference type="EMBL" id="VIIS01000198">
    <property type="protein sequence ID" value="KAF0312016.1"/>
    <property type="molecule type" value="Genomic_DNA"/>
</dbReference>
<dbReference type="Proteomes" id="UP000440578">
    <property type="component" value="Unassembled WGS sequence"/>
</dbReference>
<dbReference type="InterPro" id="IPR052831">
    <property type="entry name" value="Apoptosis_promoter"/>
</dbReference>
<dbReference type="SUPFAM" id="SSF46988">
    <property type="entry name" value="Tubulin chaperone cofactor A"/>
    <property type="match status" value="1"/>
</dbReference>
<gene>
    <name evidence="2" type="primary">PDCD7</name>
    <name evidence="2" type="ORF">FJT64_017206</name>
</gene>
<sequence length="329" mass="36653">MFAGKDDYDIKKQEEVLQESMMMVPDCQKKLAPAVTELQKILDEEGDMVELEEYQQAVTIVEDAKKHLALSSLQALSEAELARPETVVQLRRLLAQRRHRRSADRRRRQAERQRLQRKHAEIDAWQAAIQRRAAREKEEEEMKREADKVLAEVRRKISDVEKQLETLDELRTLREVRDLKARAAGLFSSAASDQRFAEVTARLTDLLDRHLQTYETELRALQAMTAGPPPPPPPPAAGGPLSVLRALFGAAGVSPAAAAAAGGGSQSEETDHRVHMVDWEADPQTLLNIRSDWDRYLVGPEDPLGSAVPPAWVTPAPPSSDVWAGCLAA</sequence>
<dbReference type="InterPro" id="IPR031974">
    <property type="entry name" value="PDCD7"/>
</dbReference>
<protein>
    <submittedName>
        <fullName evidence="2">Programmed cell death protein 7</fullName>
    </submittedName>
</protein>
<dbReference type="Gene3D" id="1.20.58.90">
    <property type="match status" value="1"/>
</dbReference>
<dbReference type="InterPro" id="IPR036126">
    <property type="entry name" value="TBCA_sf"/>
</dbReference>
<dbReference type="GO" id="GO:0048487">
    <property type="term" value="F:beta-tubulin binding"/>
    <property type="evidence" value="ECO:0007669"/>
    <property type="project" value="InterPro"/>
</dbReference>
<dbReference type="GO" id="GO:0007021">
    <property type="term" value="P:tubulin complex assembly"/>
    <property type="evidence" value="ECO:0007669"/>
    <property type="project" value="InterPro"/>
</dbReference>
<proteinExistence type="predicted"/>
<evidence type="ECO:0000256" key="1">
    <source>
        <dbReference type="SAM" id="Coils"/>
    </source>
</evidence>
<keyword evidence="3" id="KW-1185">Reference proteome</keyword>
<reference evidence="2 3" key="1">
    <citation type="submission" date="2019-07" db="EMBL/GenBank/DDBJ databases">
        <title>Draft genome assembly of a fouling barnacle, Amphibalanus amphitrite (Darwin, 1854): The first reference genome for Thecostraca.</title>
        <authorList>
            <person name="Kim W."/>
        </authorList>
    </citation>
    <scope>NUCLEOTIDE SEQUENCE [LARGE SCALE GENOMIC DNA]</scope>
    <source>
        <strain evidence="2">SNU_AA5</strain>
        <tissue evidence="2">Soma without cirri and trophi</tissue>
    </source>
</reference>
<evidence type="ECO:0000313" key="3">
    <source>
        <dbReference type="Proteomes" id="UP000440578"/>
    </source>
</evidence>
<dbReference type="OrthoDB" id="10056395at2759"/>
<dbReference type="GO" id="GO:0005689">
    <property type="term" value="C:U12-type spliceosomal complex"/>
    <property type="evidence" value="ECO:0007669"/>
    <property type="project" value="TreeGrafter"/>
</dbReference>
<feature type="coiled-coil region" evidence="1">
    <location>
        <begin position="132"/>
        <end position="170"/>
    </location>
</feature>
<dbReference type="GO" id="GO:0007023">
    <property type="term" value="P:post-chaperonin tubulin folding pathway"/>
    <property type="evidence" value="ECO:0007669"/>
    <property type="project" value="InterPro"/>
</dbReference>
<name>A0A6A4WWV9_AMPAM</name>
<dbReference type="Pfam" id="PF16021">
    <property type="entry name" value="PDCD7"/>
    <property type="match status" value="2"/>
</dbReference>